<dbReference type="Pfam" id="PF13276">
    <property type="entry name" value="HTH_21"/>
    <property type="match status" value="1"/>
</dbReference>
<dbReference type="EMBL" id="CP001089">
    <property type="protein sequence ID" value="ACD95153.1"/>
    <property type="molecule type" value="Genomic_DNA"/>
</dbReference>
<keyword evidence="3" id="KW-1185">Reference proteome</keyword>
<dbReference type="SUPFAM" id="SSF53098">
    <property type="entry name" value="Ribonuclease H-like"/>
    <property type="match status" value="1"/>
</dbReference>
<evidence type="ECO:0000259" key="1">
    <source>
        <dbReference type="PROSITE" id="PS50994"/>
    </source>
</evidence>
<dbReference type="Gene3D" id="3.30.420.10">
    <property type="entry name" value="Ribonuclease H-like superfamily/Ribonuclease H"/>
    <property type="match status" value="1"/>
</dbReference>
<evidence type="ECO:0000313" key="2">
    <source>
        <dbReference type="EMBL" id="ACD95153.1"/>
    </source>
</evidence>
<dbReference type="Proteomes" id="UP000002420">
    <property type="component" value="Chromosome"/>
</dbReference>
<sequence length="269" mass="31719">MRHLHLSYGVSERRSCDVVLLCRGSYRYVHHGKDDSALRLRIRQIAETRIRYGYLRIHTLLRREGWHVNHKRVYRIYCEECLNLRRKRPRRRVSAAHRANRPVASSLNDSWSMDFVADSLFNGRRFRALTVVDNWSRQCLAIRVDQAMKGDDVVDAMSELTQIRNCPKRIFLDNGSEFISKSLDRWAYENGVTLDFSRPGKPTDNALIESFNGSFRDECLSVNWFLSMDDARQKIEDWRQEYNDFRPHTALKNLTPNEYANQFQEAGNL</sequence>
<dbReference type="InterPro" id="IPR036397">
    <property type="entry name" value="RNaseH_sf"/>
</dbReference>
<protein>
    <submittedName>
        <fullName evidence="2">Integrase catalytic region</fullName>
    </submittedName>
</protein>
<reference evidence="2 3" key="1">
    <citation type="submission" date="2008-05" db="EMBL/GenBank/DDBJ databases">
        <title>Complete sequence of chromosome of Geobacter lovleyi SZ.</title>
        <authorList>
            <consortium name="US DOE Joint Genome Institute"/>
            <person name="Lucas S."/>
            <person name="Copeland A."/>
            <person name="Lapidus A."/>
            <person name="Glavina del Rio T."/>
            <person name="Dalin E."/>
            <person name="Tice H."/>
            <person name="Bruce D."/>
            <person name="Goodwin L."/>
            <person name="Pitluck S."/>
            <person name="Chertkov O."/>
            <person name="Meincke L."/>
            <person name="Brettin T."/>
            <person name="Detter J.C."/>
            <person name="Han C."/>
            <person name="Tapia R."/>
            <person name="Kuske C.R."/>
            <person name="Schmutz J."/>
            <person name="Larimer F."/>
            <person name="Land M."/>
            <person name="Hauser L."/>
            <person name="Kyrpides N."/>
            <person name="Mikhailova N."/>
            <person name="Sung Y."/>
            <person name="Fletcher K.E."/>
            <person name="Ritalahti K.M."/>
            <person name="Loeffler F.E."/>
            <person name="Richardson P."/>
        </authorList>
    </citation>
    <scope>NUCLEOTIDE SEQUENCE [LARGE SCALE GENOMIC DNA]</scope>
    <source>
        <strain evidence="3">ATCC BAA-1151 / DSM 17278 / SZ</strain>
    </source>
</reference>
<dbReference type="AlphaFoldDB" id="B3E8B6"/>
<dbReference type="KEGG" id="glo:Glov_1432"/>
<dbReference type="InterPro" id="IPR001584">
    <property type="entry name" value="Integrase_cat-core"/>
</dbReference>
<dbReference type="InterPro" id="IPR012337">
    <property type="entry name" value="RNaseH-like_sf"/>
</dbReference>
<feature type="domain" description="Integrase catalytic" evidence="1">
    <location>
        <begin position="98"/>
        <end position="264"/>
    </location>
</feature>
<dbReference type="PROSITE" id="PS50994">
    <property type="entry name" value="INTEGRASE"/>
    <property type="match status" value="1"/>
</dbReference>
<proteinExistence type="predicted"/>
<dbReference type="eggNOG" id="COG2801">
    <property type="taxonomic scope" value="Bacteria"/>
</dbReference>
<dbReference type="NCBIfam" id="NF033516">
    <property type="entry name" value="transpos_IS3"/>
    <property type="match status" value="1"/>
</dbReference>
<evidence type="ECO:0000313" key="3">
    <source>
        <dbReference type="Proteomes" id="UP000002420"/>
    </source>
</evidence>
<dbReference type="InterPro" id="IPR048020">
    <property type="entry name" value="Transpos_IS3"/>
</dbReference>
<name>B3E8B6_TRIL1</name>
<organism evidence="2 3">
    <name type="scientific">Trichlorobacter lovleyi (strain ATCC BAA-1151 / DSM 17278 / SZ)</name>
    <name type="common">Geobacter lovleyi</name>
    <dbReference type="NCBI Taxonomy" id="398767"/>
    <lineage>
        <taxon>Bacteria</taxon>
        <taxon>Pseudomonadati</taxon>
        <taxon>Thermodesulfobacteriota</taxon>
        <taxon>Desulfuromonadia</taxon>
        <taxon>Geobacterales</taxon>
        <taxon>Geobacteraceae</taxon>
        <taxon>Trichlorobacter</taxon>
    </lineage>
</organism>
<dbReference type="STRING" id="398767.Glov_1432"/>
<dbReference type="PANTHER" id="PTHR47515">
    <property type="entry name" value="LOW CALCIUM RESPONSE LOCUS PROTEIN T"/>
    <property type="match status" value="1"/>
</dbReference>
<dbReference type="Pfam" id="PF13683">
    <property type="entry name" value="rve_3"/>
    <property type="match status" value="1"/>
</dbReference>
<dbReference type="HOGENOM" id="CLU_027402_31_0_7"/>
<gene>
    <name evidence="2" type="ordered locus">Glov_1432</name>
</gene>
<dbReference type="InterPro" id="IPR025948">
    <property type="entry name" value="HTH-like_dom"/>
</dbReference>
<dbReference type="GO" id="GO:0015074">
    <property type="term" value="P:DNA integration"/>
    <property type="evidence" value="ECO:0007669"/>
    <property type="project" value="InterPro"/>
</dbReference>
<dbReference type="GO" id="GO:0003676">
    <property type="term" value="F:nucleic acid binding"/>
    <property type="evidence" value="ECO:0007669"/>
    <property type="project" value="InterPro"/>
</dbReference>
<accession>B3E8B6</accession>
<dbReference type="PANTHER" id="PTHR47515:SF1">
    <property type="entry name" value="BLR2054 PROTEIN"/>
    <property type="match status" value="1"/>
</dbReference>